<dbReference type="SUPFAM" id="SSF52058">
    <property type="entry name" value="L domain-like"/>
    <property type="match status" value="1"/>
</dbReference>
<evidence type="ECO:0000256" key="5">
    <source>
        <dbReference type="SAM" id="Phobius"/>
    </source>
</evidence>
<keyword evidence="2" id="KW-0677">Repeat</keyword>
<dbReference type="AlphaFoldDB" id="T0QNH4"/>
<evidence type="ECO:0000313" key="7">
    <source>
        <dbReference type="EMBL" id="EQC39639.1"/>
    </source>
</evidence>
<evidence type="ECO:0000256" key="4">
    <source>
        <dbReference type="ARBA" id="ARBA00023180"/>
    </source>
</evidence>
<sequence length="641" mass="70002">MHRPDFGKLAVFFGTSDADWTQSERRFLLSIAYTQAVLGFTNFLFAGIILWSFTDGEAKLVDATSPKTTAIVFWLLALCYAYALRPPSGGSRIYVSSSPTVKHLPAMRRLAACRPSANVEIGLSHTVVIVCQTYLAQLMASTLTQGGVATTYGAMVVLNATVTPIFLFTKSVRSKRLLLDLLDAFLSFTLTIGISFVVFLLPLFEHQFFTGWGDNHPCEWYASYLGAIRIFLVMPPLQLASTVVPNLVVVLSLRQTLLTLRTMPIKLPSALTTVAPSSQHSISSREVRRASVTLSSLMHGTRDEWRKRFTLDQTDMRFLVTIFAFNVAWGLAVLGLVLRAFYTPRACPSHCLASSLPWMSDGCSCIYARLQCTVENTTIDVDSFLTSHALGTNVLILKTVGCRAPPTRNVMAFPHLFRLDIEFSNMTSWDVGQLPPSLRMVVLRYNNLKSIPPVLQAPGDALRVLHFIGAPVGDIPGAIWVNWTQLTTLWLSDTQMTRIPDVIASLTSLEDLVLSTNRITALPPSLVQLATLRRLAVDSNPIATFPQALLEAKPQLTLVLDHTLIATIPNSAAVRAAIVSGAVQLHATPFCATPAGASFASGACSPTCSSTCSTLHWRDNYCDPSCYSLPCAFDGGDCTIV</sequence>
<evidence type="ECO:0000256" key="2">
    <source>
        <dbReference type="ARBA" id="ARBA00022737"/>
    </source>
</evidence>
<dbReference type="Pfam" id="PF12799">
    <property type="entry name" value="LRR_4"/>
    <property type="match status" value="1"/>
</dbReference>
<evidence type="ECO:0000256" key="3">
    <source>
        <dbReference type="ARBA" id="ARBA00023157"/>
    </source>
</evidence>
<evidence type="ECO:0000256" key="1">
    <source>
        <dbReference type="ARBA" id="ARBA00022614"/>
    </source>
</evidence>
<dbReference type="eggNOG" id="KOG0619">
    <property type="taxonomic scope" value="Eukaryota"/>
</dbReference>
<dbReference type="Pfam" id="PF00066">
    <property type="entry name" value="Notch"/>
    <property type="match status" value="1"/>
</dbReference>
<dbReference type="RefSeq" id="XP_008606911.1">
    <property type="nucleotide sequence ID" value="XM_008608689.1"/>
</dbReference>
<gene>
    <name evidence="7" type="ORF">SDRG_03070</name>
</gene>
<dbReference type="EMBL" id="JH767138">
    <property type="protein sequence ID" value="EQC39639.1"/>
    <property type="molecule type" value="Genomic_DNA"/>
</dbReference>
<dbReference type="VEuPathDB" id="FungiDB:SDRG_03070"/>
<keyword evidence="3" id="KW-1015">Disulfide bond</keyword>
<feature type="transmembrane region" description="Helical" evidence="5">
    <location>
        <begin position="27"/>
        <end position="53"/>
    </location>
</feature>
<keyword evidence="5" id="KW-0812">Transmembrane</keyword>
<feature type="transmembrane region" description="Helical" evidence="5">
    <location>
        <begin position="318"/>
        <end position="342"/>
    </location>
</feature>
<dbReference type="InterPro" id="IPR032675">
    <property type="entry name" value="LRR_dom_sf"/>
</dbReference>
<keyword evidence="8" id="KW-1185">Reference proteome</keyword>
<dbReference type="GO" id="GO:0005737">
    <property type="term" value="C:cytoplasm"/>
    <property type="evidence" value="ECO:0007669"/>
    <property type="project" value="TreeGrafter"/>
</dbReference>
<reference evidence="7 8" key="1">
    <citation type="submission" date="2012-04" db="EMBL/GenBank/DDBJ databases">
        <title>The Genome Sequence of Saprolegnia declina VS20.</title>
        <authorList>
            <consortium name="The Broad Institute Genome Sequencing Platform"/>
            <person name="Russ C."/>
            <person name="Nusbaum C."/>
            <person name="Tyler B."/>
            <person name="van West P."/>
            <person name="Dieguez-Uribeondo J."/>
            <person name="de Bruijn I."/>
            <person name="Tripathy S."/>
            <person name="Jiang R."/>
            <person name="Young S.K."/>
            <person name="Zeng Q."/>
            <person name="Gargeya S."/>
            <person name="Fitzgerald M."/>
            <person name="Haas B."/>
            <person name="Abouelleil A."/>
            <person name="Alvarado L."/>
            <person name="Arachchi H.M."/>
            <person name="Berlin A."/>
            <person name="Chapman S.B."/>
            <person name="Goldberg J."/>
            <person name="Griggs A."/>
            <person name="Gujja S."/>
            <person name="Hansen M."/>
            <person name="Howarth C."/>
            <person name="Imamovic A."/>
            <person name="Larimer J."/>
            <person name="McCowen C."/>
            <person name="Montmayeur A."/>
            <person name="Murphy C."/>
            <person name="Neiman D."/>
            <person name="Pearson M."/>
            <person name="Priest M."/>
            <person name="Roberts A."/>
            <person name="Saif S."/>
            <person name="Shea T."/>
            <person name="Sisk P."/>
            <person name="Sykes S."/>
            <person name="Wortman J."/>
            <person name="Nusbaum C."/>
            <person name="Birren B."/>
        </authorList>
    </citation>
    <scope>NUCLEOTIDE SEQUENCE [LARGE SCALE GENOMIC DNA]</scope>
    <source>
        <strain evidence="7 8">VS20</strain>
    </source>
</reference>
<dbReference type="Gene3D" id="3.80.10.10">
    <property type="entry name" value="Ribonuclease Inhibitor"/>
    <property type="match status" value="1"/>
</dbReference>
<accession>T0QNH4</accession>
<dbReference type="Proteomes" id="UP000030762">
    <property type="component" value="Unassembled WGS sequence"/>
</dbReference>
<dbReference type="OMA" id="EDVWIVH"/>
<evidence type="ECO:0000259" key="6">
    <source>
        <dbReference type="Pfam" id="PF00066"/>
    </source>
</evidence>
<keyword evidence="4" id="KW-0325">Glycoprotein</keyword>
<dbReference type="PANTHER" id="PTHR48051">
    <property type="match status" value="1"/>
</dbReference>
<protein>
    <recommendedName>
        <fullName evidence="6">LNR domain-containing protein</fullName>
    </recommendedName>
</protein>
<feature type="transmembrane region" description="Helical" evidence="5">
    <location>
        <begin position="149"/>
        <end position="169"/>
    </location>
</feature>
<keyword evidence="5" id="KW-1133">Transmembrane helix</keyword>
<name>T0QNH4_SAPDV</name>
<feature type="domain" description="LNR" evidence="6">
    <location>
        <begin position="606"/>
        <end position="638"/>
    </location>
</feature>
<dbReference type="InParanoid" id="T0QNH4"/>
<dbReference type="GeneID" id="19943797"/>
<dbReference type="InterPro" id="IPR003591">
    <property type="entry name" value="Leu-rich_rpt_typical-subtyp"/>
</dbReference>
<feature type="transmembrane region" description="Helical" evidence="5">
    <location>
        <begin position="224"/>
        <end position="253"/>
    </location>
</feature>
<dbReference type="OrthoDB" id="76036at2759"/>
<dbReference type="InterPro" id="IPR000800">
    <property type="entry name" value="Notch_dom"/>
</dbReference>
<evidence type="ECO:0000313" key="8">
    <source>
        <dbReference type="Proteomes" id="UP000030762"/>
    </source>
</evidence>
<organism evidence="7 8">
    <name type="scientific">Saprolegnia diclina (strain VS20)</name>
    <dbReference type="NCBI Taxonomy" id="1156394"/>
    <lineage>
        <taxon>Eukaryota</taxon>
        <taxon>Sar</taxon>
        <taxon>Stramenopiles</taxon>
        <taxon>Oomycota</taxon>
        <taxon>Saprolegniomycetes</taxon>
        <taxon>Saprolegniales</taxon>
        <taxon>Saprolegniaceae</taxon>
        <taxon>Saprolegnia</taxon>
    </lineage>
</organism>
<dbReference type="SMART" id="SM00369">
    <property type="entry name" value="LRR_TYP"/>
    <property type="match status" value="2"/>
</dbReference>
<feature type="transmembrane region" description="Helical" evidence="5">
    <location>
        <begin position="181"/>
        <end position="204"/>
    </location>
</feature>
<feature type="transmembrane region" description="Helical" evidence="5">
    <location>
        <begin position="65"/>
        <end position="84"/>
    </location>
</feature>
<feature type="transmembrane region" description="Helical" evidence="5">
    <location>
        <begin position="117"/>
        <end position="137"/>
    </location>
</feature>
<keyword evidence="1" id="KW-0433">Leucine-rich repeat</keyword>
<keyword evidence="5" id="KW-0472">Membrane</keyword>
<dbReference type="STRING" id="1156394.T0QNH4"/>
<dbReference type="InterPro" id="IPR050216">
    <property type="entry name" value="LRR_domain-containing"/>
</dbReference>
<dbReference type="PANTHER" id="PTHR48051:SF46">
    <property type="entry name" value="LEUCINE RICH REPEAT-CONTAINING DOMAIN PROTEIN"/>
    <property type="match status" value="1"/>
</dbReference>
<dbReference type="InterPro" id="IPR025875">
    <property type="entry name" value="Leu-rich_rpt_4"/>
</dbReference>
<dbReference type="Gene3D" id="3.30.300.320">
    <property type="match status" value="1"/>
</dbReference>
<proteinExistence type="predicted"/>